<accession>A3V8R7</accession>
<dbReference type="Proteomes" id="UP000004507">
    <property type="component" value="Unassembled WGS sequence"/>
</dbReference>
<keyword evidence="2" id="KW-1185">Reference proteome</keyword>
<dbReference type="HOGENOM" id="CLU_2001096_0_0_5"/>
<gene>
    <name evidence="1" type="ORF">SKA53_03779</name>
</gene>
<dbReference type="AlphaFoldDB" id="A3V8R7"/>
<comment type="caution">
    <text evidence="1">The sequence shown here is derived from an EMBL/GenBank/DDBJ whole genome shotgun (WGS) entry which is preliminary data.</text>
</comment>
<organism evidence="1 2">
    <name type="scientific">Yoonia vestfoldensis SKA53</name>
    <dbReference type="NCBI Taxonomy" id="314232"/>
    <lineage>
        <taxon>Bacteria</taxon>
        <taxon>Pseudomonadati</taxon>
        <taxon>Pseudomonadota</taxon>
        <taxon>Alphaproteobacteria</taxon>
        <taxon>Rhodobacterales</taxon>
        <taxon>Paracoccaceae</taxon>
        <taxon>Yoonia</taxon>
    </lineage>
</organism>
<evidence type="ECO:0000313" key="2">
    <source>
        <dbReference type="Proteomes" id="UP000004507"/>
    </source>
</evidence>
<dbReference type="EMBL" id="AAMS01000009">
    <property type="protein sequence ID" value="EAQ05498.1"/>
    <property type="molecule type" value="Genomic_DNA"/>
</dbReference>
<dbReference type="RefSeq" id="WP_007204712.1">
    <property type="nucleotide sequence ID" value="NZ_CH672414.1"/>
</dbReference>
<name>A3V8R7_9RHOB</name>
<proteinExistence type="predicted"/>
<evidence type="ECO:0000313" key="1">
    <source>
        <dbReference type="EMBL" id="EAQ05498.1"/>
    </source>
</evidence>
<reference evidence="1 2" key="1">
    <citation type="submission" date="2006-01" db="EMBL/GenBank/DDBJ databases">
        <authorList>
            <person name="Hagstrom A."/>
            <person name="Ferriera S."/>
            <person name="Johnson J."/>
            <person name="Kravitz S."/>
            <person name="Halpern A."/>
            <person name="Remington K."/>
            <person name="Beeson K."/>
            <person name="Tran B."/>
            <person name="Rogers Y.-H."/>
            <person name="Friedman R."/>
            <person name="Venter J.C."/>
        </authorList>
    </citation>
    <scope>NUCLEOTIDE SEQUENCE [LARGE SCALE GENOMIC DNA]</scope>
    <source>
        <strain evidence="1 2">SKA53</strain>
    </source>
</reference>
<dbReference type="OrthoDB" id="9914164at2"/>
<sequence>MTDEELFRHLWTSYLSTIDGRQTNGDIELLAEAAERMEWPGAPEMGSTIASVLRAQVVKDKTGKASKHYKLVRDRQIFDLAQIHADQGMTQKDSHECIALIFNIEPGAVTKAVTKIKKERGLEK</sequence>
<protein>
    <submittedName>
        <fullName evidence="1">Uncharacterized protein</fullName>
    </submittedName>
</protein>